<dbReference type="EMBL" id="QSUZ01000053">
    <property type="protein sequence ID" value="RGN82985.1"/>
    <property type="molecule type" value="Genomic_DNA"/>
</dbReference>
<evidence type="ECO:0008006" key="3">
    <source>
        <dbReference type="Google" id="ProtNLM"/>
    </source>
</evidence>
<accession>A0A3E5E1Y0</accession>
<dbReference type="Proteomes" id="UP000261105">
    <property type="component" value="Unassembled WGS sequence"/>
</dbReference>
<evidence type="ECO:0000313" key="1">
    <source>
        <dbReference type="EMBL" id="RGN82985.1"/>
    </source>
</evidence>
<proteinExistence type="predicted"/>
<dbReference type="AlphaFoldDB" id="A0A3E5E1Y0"/>
<organism evidence="1 2">
    <name type="scientific">Blautia obeum</name>
    <dbReference type="NCBI Taxonomy" id="40520"/>
    <lineage>
        <taxon>Bacteria</taxon>
        <taxon>Bacillati</taxon>
        <taxon>Bacillota</taxon>
        <taxon>Clostridia</taxon>
        <taxon>Lachnospirales</taxon>
        <taxon>Lachnospiraceae</taxon>
        <taxon>Blautia</taxon>
    </lineage>
</organism>
<gene>
    <name evidence="1" type="ORF">DXB38_16825</name>
</gene>
<name>A0A3E5E1Y0_9FIRM</name>
<sequence>MICSCIYKKVDETKDDALDKAYNSFRILAQYLQKKGVTGIIYPCTRDRTVTGKNLVLFDRNDAIPQEKTIRHIVCSEKTFKKE</sequence>
<evidence type="ECO:0000313" key="2">
    <source>
        <dbReference type="Proteomes" id="UP000261105"/>
    </source>
</evidence>
<reference evidence="1 2" key="1">
    <citation type="submission" date="2018-08" db="EMBL/GenBank/DDBJ databases">
        <title>A genome reference for cultivated species of the human gut microbiota.</title>
        <authorList>
            <person name="Zou Y."/>
            <person name="Xue W."/>
            <person name="Luo G."/>
        </authorList>
    </citation>
    <scope>NUCLEOTIDE SEQUENCE [LARGE SCALE GENOMIC DNA]</scope>
    <source>
        <strain evidence="1 2">OM03-6</strain>
    </source>
</reference>
<comment type="caution">
    <text evidence="1">The sequence shown here is derived from an EMBL/GenBank/DDBJ whole genome shotgun (WGS) entry which is preliminary data.</text>
</comment>
<protein>
    <recommendedName>
        <fullName evidence="3">RES domain-containing protein</fullName>
    </recommendedName>
</protein>